<feature type="domain" description="Response regulatory" evidence="17">
    <location>
        <begin position="866"/>
        <end position="981"/>
    </location>
</feature>
<dbReference type="EC" id="2.7.13.3" evidence="3"/>
<evidence type="ECO:0000256" key="11">
    <source>
        <dbReference type="ARBA" id="ARBA00064003"/>
    </source>
</evidence>
<evidence type="ECO:0000256" key="2">
    <source>
        <dbReference type="ARBA" id="ARBA00012202"/>
    </source>
</evidence>
<sequence>MTNKTIPLSRVIELPGETFLRVFPFFFAWDETQRIVNFGPSLGKICEDVQRGIWIGELFEMIRPEVGFEAEVLKKHLKELFFFRHRKSKTSFRGQIVELPKSGVMVMLCSPWLQSTAEMEALGITFEDFAIHDSSLDLLQLLQTQQMANEDLQKLTNRLTEQRSLLRQREAEYKKLALVAARTDNAVVVTDAQGCIEWVNDGFVRISGWTLEEVMGKTPGSVLQGPDTDAVMVAYMRQQLLAGKGFKGEILNYHKNGSRYWLSLEVQPIFDEDGKVTNFMAIESDITQELRDKKRRDLQFTVSRLLTEVNSIEEASARIIQDVCCRLGWAKGGMWMLDEAREHLSLVEAWYDESQDLAHFVQTSRQYAFMKGVGLPGRVWETGKSVWIPDVAVDSGFLRASVAKEAGLHGGLAFPIVNQGRVLGVLEFFSSRIEEPDENLLETVNGIGNQFGQFLERKKAEEALQEAHTLQRAILAGATYSIIAADLDGTIRTFNHAAERMLGYQAEEMVGKQTPAIIHLKEEIEKRAEQLTQELGYPVEPGFETFVAKAKLGTPDEGEWTYVRKDGSTFPALLCVTALFNSHGVVTGYMGVASDITERKRAAEALVAAKELAEAANQAKSDFLATMSHEIRTPMNGIIGMSSLLLESRLEPSQREMTEAVRNSGEALMTIIDDILDFSKIEARRLDLVNEAFSIDAVLDGVVDLLYHKVHQKGLEMSVLIDPDVPASLNGDPGRLRQVILNLVGNAIKFTDEGEVNVFVRRVHEKEVAQEFIEFVVDDTGIGMTPEQMSRLFTPFTQVDGSSTRRFGGTGLGLVISKRLVEMMGGCIVVESTLQYGSQFSFRIPVSIASGAEPPMQWSDREKDLRVLVADDVLLSRRAAELALKGLSQPALIVDNEAAAVAALLDPQSVWDLLVIDRRLFGDRSMDTLKILEKEKRRPKVIILGQLTDSARERSALGGVDVYLLKPVRRMQLRQGLREALEVKDSPTEMVSKPAVTHEKAMPHFLIVEDNEVNARLAILHLDKLGFTRDVARDGAEAVELFEKGIYDGILMDCHMPVMDGYEATRRIREIEASPEWHRPRVRIIAMTANAMSGERERCMEAGMDDYLAKPLRAAILLQALSHVQRLDDIPPEKETEMPLDAQDVHEVISSIDQLAEELSAEAAAQLIENWLKDTPDRLGEISELAGGGDQTKLKRAAHSLKGSSALFGLNGIRNLCRDIELLAERDLTPGQPLLASALHQAFDAAVPLLRSELTRLQQTPSS</sequence>
<evidence type="ECO:0000259" key="19">
    <source>
        <dbReference type="PROSITE" id="PS50113"/>
    </source>
</evidence>
<dbReference type="SUPFAM" id="SSF47226">
    <property type="entry name" value="Histidine-containing phosphotransfer domain, HPT domain"/>
    <property type="match status" value="1"/>
</dbReference>
<dbReference type="FunFam" id="3.30.565.10:FF:000010">
    <property type="entry name" value="Sensor histidine kinase RcsC"/>
    <property type="match status" value="1"/>
</dbReference>
<proteinExistence type="predicted"/>
<keyword evidence="10" id="KW-0141">cGMP biosynthesis</keyword>
<dbReference type="SUPFAM" id="SSF52172">
    <property type="entry name" value="CheY-like"/>
    <property type="match status" value="2"/>
</dbReference>
<comment type="catalytic activity">
    <reaction evidence="1">
        <text>ATP + protein L-histidine = ADP + protein N-phospho-L-histidine.</text>
        <dbReference type="EC" id="2.7.13.3"/>
    </reaction>
</comment>
<dbReference type="SUPFAM" id="SSF55785">
    <property type="entry name" value="PYP-like sensor domain (PAS domain)"/>
    <property type="match status" value="2"/>
</dbReference>
<dbReference type="SUPFAM" id="SSF55781">
    <property type="entry name" value="GAF domain-like"/>
    <property type="match status" value="1"/>
</dbReference>
<dbReference type="InterPro" id="IPR035965">
    <property type="entry name" value="PAS-like_dom_sf"/>
</dbReference>
<evidence type="ECO:0000259" key="16">
    <source>
        <dbReference type="PROSITE" id="PS50109"/>
    </source>
</evidence>
<dbReference type="PROSITE" id="PS50110">
    <property type="entry name" value="RESPONSE_REGULATORY"/>
    <property type="match status" value="2"/>
</dbReference>
<dbReference type="CDD" id="cd00130">
    <property type="entry name" value="PAS"/>
    <property type="match status" value="2"/>
</dbReference>
<keyword evidence="15" id="KW-0175">Coiled coil</keyword>
<dbReference type="Pfam" id="PF13185">
    <property type="entry name" value="GAF_2"/>
    <property type="match status" value="1"/>
</dbReference>
<dbReference type="Pfam" id="PF02518">
    <property type="entry name" value="HATPase_c"/>
    <property type="match status" value="1"/>
</dbReference>
<dbReference type="CDD" id="cd17546">
    <property type="entry name" value="REC_hyHK_CKI1_RcsC-like"/>
    <property type="match status" value="1"/>
</dbReference>
<dbReference type="InterPro" id="IPR004358">
    <property type="entry name" value="Sig_transdc_His_kin-like_C"/>
</dbReference>
<dbReference type="InterPro" id="IPR003018">
    <property type="entry name" value="GAF"/>
</dbReference>
<dbReference type="Proteomes" id="UP000190774">
    <property type="component" value="Unassembled WGS sequence"/>
</dbReference>
<dbReference type="Gene3D" id="3.40.50.2300">
    <property type="match status" value="2"/>
</dbReference>
<keyword evidence="9" id="KW-0902">Two-component regulatory system</keyword>
<dbReference type="Gene3D" id="3.30.565.10">
    <property type="entry name" value="Histidine kinase-like ATPase, C-terminal domain"/>
    <property type="match status" value="1"/>
</dbReference>
<dbReference type="EC" id="4.6.1.2" evidence="2"/>
<evidence type="ECO:0000259" key="18">
    <source>
        <dbReference type="PROSITE" id="PS50112"/>
    </source>
</evidence>
<dbReference type="Gene3D" id="3.30.450.20">
    <property type="entry name" value="PAS domain"/>
    <property type="match status" value="2"/>
</dbReference>
<dbReference type="GO" id="GO:0004383">
    <property type="term" value="F:guanylate cyclase activity"/>
    <property type="evidence" value="ECO:0007669"/>
    <property type="project" value="UniProtKB-EC"/>
</dbReference>
<feature type="domain" description="PAC" evidence="19">
    <location>
        <begin position="556"/>
        <end position="608"/>
    </location>
</feature>
<dbReference type="PANTHER" id="PTHR45339:SF3">
    <property type="entry name" value="HISTIDINE KINASE"/>
    <property type="match status" value="1"/>
</dbReference>
<evidence type="ECO:0000256" key="7">
    <source>
        <dbReference type="ARBA" id="ARBA00022777"/>
    </source>
</evidence>
<evidence type="ECO:0000256" key="15">
    <source>
        <dbReference type="SAM" id="Coils"/>
    </source>
</evidence>
<reference evidence="22" key="1">
    <citation type="submission" date="2017-02" db="EMBL/GenBank/DDBJ databases">
        <authorList>
            <person name="Varghese N."/>
            <person name="Submissions S."/>
        </authorList>
    </citation>
    <scope>NUCLEOTIDE SEQUENCE [LARGE SCALE GENOMIC DNA]</scope>
    <source>
        <strain evidence="22">ATCC 700200</strain>
    </source>
</reference>
<evidence type="ECO:0000313" key="21">
    <source>
        <dbReference type="EMBL" id="SKA93198.1"/>
    </source>
</evidence>
<dbReference type="EMBL" id="FUYE01000005">
    <property type="protein sequence ID" value="SKA93198.1"/>
    <property type="molecule type" value="Genomic_DNA"/>
</dbReference>
<evidence type="ECO:0000256" key="14">
    <source>
        <dbReference type="PROSITE-ProRule" id="PRU00169"/>
    </source>
</evidence>
<dbReference type="NCBIfam" id="TIGR00229">
    <property type="entry name" value="sensory_box"/>
    <property type="match status" value="2"/>
</dbReference>
<dbReference type="PROSITE" id="PS50112">
    <property type="entry name" value="PAS"/>
    <property type="match status" value="2"/>
</dbReference>
<dbReference type="InterPro" id="IPR036890">
    <property type="entry name" value="HATPase_C_sf"/>
</dbReference>
<dbReference type="SUPFAM" id="SSF55874">
    <property type="entry name" value="ATPase domain of HSP90 chaperone/DNA topoisomerase II/histidine kinase"/>
    <property type="match status" value="1"/>
</dbReference>
<dbReference type="Pfam" id="PF13426">
    <property type="entry name" value="PAS_9"/>
    <property type="match status" value="2"/>
</dbReference>
<feature type="coiled-coil region" evidence="15">
    <location>
        <begin position="138"/>
        <end position="172"/>
    </location>
</feature>
<dbReference type="SMART" id="SM00086">
    <property type="entry name" value="PAC"/>
    <property type="match status" value="2"/>
</dbReference>
<dbReference type="InterPro" id="IPR029016">
    <property type="entry name" value="GAF-like_dom_sf"/>
</dbReference>
<dbReference type="Gene3D" id="1.20.120.160">
    <property type="entry name" value="HPT domain"/>
    <property type="match status" value="1"/>
</dbReference>
<dbReference type="InterPro" id="IPR036097">
    <property type="entry name" value="HisK_dim/P_sf"/>
</dbReference>
<dbReference type="CDD" id="cd00082">
    <property type="entry name" value="HisKA"/>
    <property type="match status" value="1"/>
</dbReference>
<dbReference type="CDD" id="cd16922">
    <property type="entry name" value="HATPase_EvgS-ArcB-TorS-like"/>
    <property type="match status" value="1"/>
</dbReference>
<evidence type="ECO:0000256" key="12">
    <source>
        <dbReference type="ARBA" id="ARBA00068150"/>
    </source>
</evidence>
<dbReference type="CDD" id="cd00088">
    <property type="entry name" value="HPT"/>
    <property type="match status" value="1"/>
</dbReference>
<dbReference type="GO" id="GO:0005886">
    <property type="term" value="C:plasma membrane"/>
    <property type="evidence" value="ECO:0007669"/>
    <property type="project" value="UniProtKB-SubCell"/>
</dbReference>
<evidence type="ECO:0000313" key="22">
    <source>
        <dbReference type="Proteomes" id="UP000190774"/>
    </source>
</evidence>
<name>A0A1T4XVJ4_9BACT</name>
<dbReference type="PROSITE" id="PS50109">
    <property type="entry name" value="HIS_KIN"/>
    <property type="match status" value="1"/>
</dbReference>
<gene>
    <name evidence="21" type="ORF">SAMN02745166_02052</name>
</gene>
<dbReference type="PROSITE" id="PS50894">
    <property type="entry name" value="HPT"/>
    <property type="match status" value="1"/>
</dbReference>
<dbReference type="PANTHER" id="PTHR45339">
    <property type="entry name" value="HYBRID SIGNAL TRANSDUCTION HISTIDINE KINASE J"/>
    <property type="match status" value="1"/>
</dbReference>
<feature type="modified residue" description="Phosphohistidine" evidence="13">
    <location>
        <position position="1199"/>
    </location>
</feature>
<dbReference type="InterPro" id="IPR036641">
    <property type="entry name" value="HPT_dom_sf"/>
</dbReference>
<keyword evidence="22" id="KW-1185">Reference proteome</keyword>
<dbReference type="InterPro" id="IPR001789">
    <property type="entry name" value="Sig_transdc_resp-reg_receiver"/>
</dbReference>
<dbReference type="Gene3D" id="3.30.450.40">
    <property type="match status" value="1"/>
</dbReference>
<dbReference type="SUPFAM" id="SSF47384">
    <property type="entry name" value="Homodimeric domain of signal transducing histidine kinase"/>
    <property type="match status" value="1"/>
</dbReference>
<dbReference type="InterPro" id="IPR001610">
    <property type="entry name" value="PAC"/>
</dbReference>
<dbReference type="InterPro" id="IPR005467">
    <property type="entry name" value="His_kinase_dom"/>
</dbReference>
<dbReference type="InterPro" id="IPR011645">
    <property type="entry name" value="HNOB_dom_associated"/>
</dbReference>
<evidence type="ECO:0000256" key="3">
    <source>
        <dbReference type="ARBA" id="ARBA00012438"/>
    </source>
</evidence>
<dbReference type="STRING" id="48467.SAMN02745166_02052"/>
<feature type="domain" description="Histidine kinase" evidence="16">
    <location>
        <begin position="626"/>
        <end position="848"/>
    </location>
</feature>
<dbReference type="RefSeq" id="WP_078813259.1">
    <property type="nucleotide sequence ID" value="NZ_FUYE01000005.1"/>
</dbReference>
<dbReference type="InterPro" id="IPR008207">
    <property type="entry name" value="Sig_transdc_His_kin_Hpt_dom"/>
</dbReference>
<evidence type="ECO:0000256" key="5">
    <source>
        <dbReference type="ARBA" id="ARBA00022679"/>
    </source>
</evidence>
<feature type="domain" description="HPt" evidence="20">
    <location>
        <begin position="1160"/>
        <end position="1263"/>
    </location>
</feature>
<dbReference type="SMART" id="SM00388">
    <property type="entry name" value="HisKA"/>
    <property type="match status" value="1"/>
</dbReference>
<dbReference type="PRINTS" id="PR00344">
    <property type="entry name" value="BCTRLSENSOR"/>
</dbReference>
<dbReference type="PROSITE" id="PS50113">
    <property type="entry name" value="PAC"/>
    <property type="match status" value="2"/>
</dbReference>
<comment type="subunit">
    <text evidence="11">At low DSF concentrations, interacts with RpfF.</text>
</comment>
<dbReference type="Gene3D" id="3.30.450.260">
    <property type="entry name" value="Haem NO binding associated domain"/>
    <property type="match status" value="1"/>
</dbReference>
<evidence type="ECO:0000256" key="6">
    <source>
        <dbReference type="ARBA" id="ARBA00022741"/>
    </source>
</evidence>
<keyword evidence="4 14" id="KW-0597">Phosphoprotein</keyword>
<dbReference type="Pfam" id="PF07701">
    <property type="entry name" value="HNOBA"/>
    <property type="match status" value="1"/>
</dbReference>
<evidence type="ECO:0000256" key="1">
    <source>
        <dbReference type="ARBA" id="ARBA00000085"/>
    </source>
</evidence>
<evidence type="ECO:0000256" key="10">
    <source>
        <dbReference type="ARBA" id="ARBA00023293"/>
    </source>
</evidence>
<dbReference type="SMART" id="SM00091">
    <property type="entry name" value="PAS"/>
    <property type="match status" value="2"/>
</dbReference>
<accession>A0A1T4XVJ4</accession>
<dbReference type="InterPro" id="IPR011006">
    <property type="entry name" value="CheY-like_superfamily"/>
</dbReference>
<dbReference type="SMART" id="SM00073">
    <property type="entry name" value="HPT"/>
    <property type="match status" value="1"/>
</dbReference>
<dbReference type="GO" id="GO:0005524">
    <property type="term" value="F:ATP binding"/>
    <property type="evidence" value="ECO:0007669"/>
    <property type="project" value="UniProtKB-KW"/>
</dbReference>
<keyword evidence="5" id="KW-0808">Transferase</keyword>
<feature type="modified residue" description="4-aspartylphosphate" evidence="14">
    <location>
        <position position="917"/>
    </location>
</feature>
<evidence type="ECO:0000259" key="20">
    <source>
        <dbReference type="PROSITE" id="PS50894"/>
    </source>
</evidence>
<dbReference type="Gene3D" id="1.10.287.130">
    <property type="match status" value="1"/>
</dbReference>
<feature type="domain" description="PAC" evidence="19">
    <location>
        <begin position="244"/>
        <end position="298"/>
    </location>
</feature>
<protein>
    <recommendedName>
        <fullName evidence="12">Sensory/regulatory protein RpfC</fullName>
        <ecNumber evidence="3">2.7.13.3</ecNumber>
        <ecNumber evidence="2">4.6.1.2</ecNumber>
    </recommendedName>
</protein>
<keyword evidence="6" id="KW-0547">Nucleotide-binding</keyword>
<keyword evidence="8" id="KW-0067">ATP-binding</keyword>
<dbReference type="GO" id="GO:0000155">
    <property type="term" value="F:phosphorelay sensor kinase activity"/>
    <property type="evidence" value="ECO:0007669"/>
    <property type="project" value="InterPro"/>
</dbReference>
<organism evidence="21 22">
    <name type="scientific">Prosthecobacter debontii</name>
    <dbReference type="NCBI Taxonomy" id="48467"/>
    <lineage>
        <taxon>Bacteria</taxon>
        <taxon>Pseudomonadati</taxon>
        <taxon>Verrucomicrobiota</taxon>
        <taxon>Verrucomicrobiia</taxon>
        <taxon>Verrucomicrobiales</taxon>
        <taxon>Verrucomicrobiaceae</taxon>
        <taxon>Prosthecobacter</taxon>
    </lineage>
</organism>
<dbReference type="InterPro" id="IPR000700">
    <property type="entry name" value="PAS-assoc_C"/>
</dbReference>
<evidence type="ECO:0000256" key="8">
    <source>
        <dbReference type="ARBA" id="ARBA00022840"/>
    </source>
</evidence>
<dbReference type="InterPro" id="IPR003594">
    <property type="entry name" value="HATPase_dom"/>
</dbReference>
<evidence type="ECO:0000256" key="9">
    <source>
        <dbReference type="ARBA" id="ARBA00023012"/>
    </source>
</evidence>
<dbReference type="Pfam" id="PF00512">
    <property type="entry name" value="HisKA"/>
    <property type="match status" value="1"/>
</dbReference>
<dbReference type="Pfam" id="PF01627">
    <property type="entry name" value="Hpt"/>
    <property type="match status" value="1"/>
</dbReference>
<dbReference type="SMART" id="SM00448">
    <property type="entry name" value="REC"/>
    <property type="match status" value="2"/>
</dbReference>
<dbReference type="OrthoDB" id="9809348at2"/>
<evidence type="ECO:0000259" key="17">
    <source>
        <dbReference type="PROSITE" id="PS50110"/>
    </source>
</evidence>
<dbReference type="SMART" id="SM00065">
    <property type="entry name" value="GAF"/>
    <property type="match status" value="1"/>
</dbReference>
<dbReference type="SMART" id="SM00387">
    <property type="entry name" value="HATPase_c"/>
    <property type="match status" value="1"/>
</dbReference>
<dbReference type="InterPro" id="IPR003661">
    <property type="entry name" value="HisK_dim/P_dom"/>
</dbReference>
<dbReference type="CDD" id="cd00156">
    <property type="entry name" value="REC"/>
    <property type="match status" value="1"/>
</dbReference>
<dbReference type="InterPro" id="IPR000014">
    <property type="entry name" value="PAS"/>
</dbReference>
<dbReference type="AlphaFoldDB" id="A0A1T4XVJ4"/>
<feature type="domain" description="Response regulatory" evidence="17">
    <location>
        <begin position="1004"/>
        <end position="1125"/>
    </location>
</feature>
<feature type="modified residue" description="4-aspartylphosphate" evidence="14">
    <location>
        <position position="1053"/>
    </location>
</feature>
<feature type="domain" description="PAS" evidence="18">
    <location>
        <begin position="467"/>
        <end position="513"/>
    </location>
</feature>
<dbReference type="InterPro" id="IPR042463">
    <property type="entry name" value="HNOB_dom_associated_sf"/>
</dbReference>
<feature type="domain" description="PAS" evidence="18">
    <location>
        <begin position="172"/>
        <end position="243"/>
    </location>
</feature>
<dbReference type="FunFam" id="1.10.287.130:FF:000002">
    <property type="entry name" value="Two-component osmosensing histidine kinase"/>
    <property type="match status" value="1"/>
</dbReference>
<keyword evidence="7" id="KW-0418">Kinase</keyword>
<evidence type="ECO:0000256" key="4">
    <source>
        <dbReference type="ARBA" id="ARBA00022553"/>
    </source>
</evidence>
<dbReference type="Pfam" id="PF00072">
    <property type="entry name" value="Response_reg"/>
    <property type="match status" value="1"/>
</dbReference>
<evidence type="ECO:0000256" key="13">
    <source>
        <dbReference type="PROSITE-ProRule" id="PRU00110"/>
    </source>
</evidence>